<accession>A0A0M2JXF2</accession>
<organism evidence="2 3">
    <name type="scientific">Mycolicibacterium obuense</name>
    <dbReference type="NCBI Taxonomy" id="1807"/>
    <lineage>
        <taxon>Bacteria</taxon>
        <taxon>Bacillati</taxon>
        <taxon>Actinomycetota</taxon>
        <taxon>Actinomycetes</taxon>
        <taxon>Mycobacteriales</taxon>
        <taxon>Mycobacteriaceae</taxon>
        <taxon>Mycolicibacterium</taxon>
    </lineage>
</organism>
<dbReference type="PATRIC" id="fig|1807.13.peg.4079"/>
<reference evidence="2 3" key="1">
    <citation type="journal article" date="2015" name="Genome Announc.">
        <title>Draft Genome Sequence of Mycobacterium obuense Strain UC1, Isolated from Patient Sputum.</title>
        <authorList>
            <person name="Greninger A.L."/>
            <person name="Cunningham G."/>
            <person name="Hsu E.D."/>
            <person name="Yu J.M."/>
            <person name="Chiu C.Y."/>
            <person name="Miller S."/>
        </authorList>
    </citation>
    <scope>NUCLEOTIDE SEQUENCE [LARGE SCALE GENOMIC DNA]</scope>
    <source>
        <strain evidence="2 3">UC1</strain>
    </source>
</reference>
<dbReference type="EMBL" id="LAUZ02000052">
    <property type="protein sequence ID" value="KKF01295.1"/>
    <property type="molecule type" value="Genomic_DNA"/>
</dbReference>
<protein>
    <recommendedName>
        <fullName evidence="1">TnsA endonuclease N-terminal domain-containing protein</fullName>
    </recommendedName>
</protein>
<comment type="caution">
    <text evidence="2">The sequence shown here is derived from an EMBL/GenBank/DDBJ whole genome shotgun (WGS) entry which is preliminary data.</text>
</comment>
<evidence type="ECO:0000259" key="1">
    <source>
        <dbReference type="Pfam" id="PF08722"/>
    </source>
</evidence>
<dbReference type="AlphaFoldDB" id="A0A0M2JXF2"/>
<keyword evidence="3" id="KW-1185">Reference proteome</keyword>
<name>A0A0M2JXF2_9MYCO</name>
<evidence type="ECO:0000313" key="2">
    <source>
        <dbReference type="EMBL" id="KKF01295.1"/>
    </source>
</evidence>
<dbReference type="InterPro" id="IPR048000">
    <property type="entry name" value="TnsA-like"/>
</dbReference>
<dbReference type="InterPro" id="IPR014833">
    <property type="entry name" value="TnsA_N"/>
</dbReference>
<dbReference type="Pfam" id="PF08722">
    <property type="entry name" value="Tn7_TnsA-like_N"/>
    <property type="match status" value="1"/>
</dbReference>
<sequence>MESAQPWRTFRWVFGQKHYSGFYWCVTERGHVIYESRLELARLLRADFDPDVRHIIAQPFLLRARVDGKLRRHVPDYLEFRSTGLTVVNVKPADRLDDPKVTSTFAWARQVVEDRGWGFEIASEPDPVELTNLRFLAGYRKAEGISPSVLAALRSRCLEGRALGDAVIHTDAPAPCARAALFHMIWRHEVGVDLTQLLSSRSVLRKIA</sequence>
<proteinExistence type="predicted"/>
<feature type="domain" description="TnsA endonuclease N-terminal" evidence="1">
    <location>
        <begin position="49"/>
        <end position="124"/>
    </location>
</feature>
<evidence type="ECO:0000313" key="3">
    <source>
        <dbReference type="Proteomes" id="UP000034150"/>
    </source>
</evidence>
<gene>
    <name evidence="2" type="ORF">WN67_14585</name>
</gene>
<dbReference type="Proteomes" id="UP000034150">
    <property type="component" value="Unassembled WGS sequence"/>
</dbReference>
<dbReference type="NCBIfam" id="NF033179">
    <property type="entry name" value="TnsA_like_Actin"/>
    <property type="match status" value="1"/>
</dbReference>